<keyword evidence="5 8" id="KW-0378">Hydrolase</keyword>
<evidence type="ECO:0000313" key="11">
    <source>
        <dbReference type="Proteomes" id="UP000724149"/>
    </source>
</evidence>
<dbReference type="Pfam" id="PF02811">
    <property type="entry name" value="PHP"/>
    <property type="match status" value="1"/>
</dbReference>
<evidence type="ECO:0000256" key="2">
    <source>
        <dbReference type="ARBA" id="ARBA00009152"/>
    </source>
</evidence>
<evidence type="ECO:0000313" key="10">
    <source>
        <dbReference type="EMBL" id="MBM6922722.1"/>
    </source>
</evidence>
<keyword evidence="11" id="KW-1185">Reference proteome</keyword>
<dbReference type="RefSeq" id="WP_204719792.1">
    <property type="nucleotide sequence ID" value="NZ_JACSNR010000002.1"/>
</dbReference>
<comment type="catalytic activity">
    <reaction evidence="7 8">
        <text>L-histidinol phosphate + H2O = L-histidinol + phosphate</text>
        <dbReference type="Rhea" id="RHEA:14465"/>
        <dbReference type="ChEBI" id="CHEBI:15377"/>
        <dbReference type="ChEBI" id="CHEBI:43474"/>
        <dbReference type="ChEBI" id="CHEBI:57699"/>
        <dbReference type="ChEBI" id="CHEBI:57980"/>
        <dbReference type="EC" id="3.1.3.15"/>
    </reaction>
</comment>
<evidence type="ECO:0000256" key="4">
    <source>
        <dbReference type="ARBA" id="ARBA00022605"/>
    </source>
</evidence>
<dbReference type="InterPro" id="IPR016195">
    <property type="entry name" value="Pol/histidinol_Pase-like"/>
</dbReference>
<dbReference type="Proteomes" id="UP000724149">
    <property type="component" value="Unassembled WGS sequence"/>
</dbReference>
<organism evidence="10 11">
    <name type="scientific">Hydrogenoanaerobacterium saccharovorans</name>
    <dbReference type="NCBI Taxonomy" id="474960"/>
    <lineage>
        <taxon>Bacteria</taxon>
        <taxon>Bacillati</taxon>
        <taxon>Bacillota</taxon>
        <taxon>Clostridia</taxon>
        <taxon>Eubacteriales</taxon>
        <taxon>Oscillospiraceae</taxon>
        <taxon>Hydrogenoanaerobacterium</taxon>
    </lineage>
</organism>
<reference evidence="10 11" key="1">
    <citation type="journal article" date="2021" name="Sci. Rep.">
        <title>The distribution of antibiotic resistance genes in chicken gut microbiota commensals.</title>
        <authorList>
            <person name="Juricova H."/>
            <person name="Matiasovicova J."/>
            <person name="Kubasova T."/>
            <person name="Cejkova D."/>
            <person name="Rychlik I."/>
        </authorList>
    </citation>
    <scope>NUCLEOTIDE SEQUENCE [LARGE SCALE GENOMIC DNA]</scope>
    <source>
        <strain evidence="10 11">An564</strain>
    </source>
</reference>
<dbReference type="InterPro" id="IPR004013">
    <property type="entry name" value="PHP_dom"/>
</dbReference>
<keyword evidence="4 8" id="KW-0028">Amino-acid biosynthesis</keyword>
<dbReference type="InterPro" id="IPR010140">
    <property type="entry name" value="Histidinol_P_phosphatase_HisJ"/>
</dbReference>
<evidence type="ECO:0000259" key="9">
    <source>
        <dbReference type="Pfam" id="PF02811"/>
    </source>
</evidence>
<gene>
    <name evidence="10" type="ORF">H9X81_03315</name>
</gene>
<dbReference type="PANTHER" id="PTHR21039">
    <property type="entry name" value="HISTIDINOL PHOSPHATASE-RELATED"/>
    <property type="match status" value="1"/>
</dbReference>
<proteinExistence type="inferred from homology"/>
<protein>
    <recommendedName>
        <fullName evidence="3 8">Histidinol-phosphatase</fullName>
        <shortName evidence="8">HolPase</shortName>
        <ecNumber evidence="3 8">3.1.3.15</ecNumber>
    </recommendedName>
</protein>
<evidence type="ECO:0000256" key="3">
    <source>
        <dbReference type="ARBA" id="ARBA00013085"/>
    </source>
</evidence>
<feature type="domain" description="PHP" evidence="9">
    <location>
        <begin position="7"/>
        <end position="197"/>
    </location>
</feature>
<sequence>MYINLFDSHVHSDNSPEGRDLVTALCSAAVDKGISGICITDACDMEEFEEQKYGKRLMYSCFAAHKAQDIFSQQLIVTNGVEMCQPLADPDRAVQVIGENRFDFVLGSLHKTRKYGDMMMLNYAHPALDLQDVFRSYYEELLEVVQWGHFDSLAHLGYPLRYLKPYNRTVDLAQIDDVFAEIMKSLVAQGKALELNTGGLRMEIEAFTPSNKYLQMYKDYGGEMITIGSDAECCNDIGCDIQAGLELLKSVGFKYFTVYKNRQPVMLRLL</sequence>
<evidence type="ECO:0000256" key="8">
    <source>
        <dbReference type="RuleBase" id="RU366003"/>
    </source>
</evidence>
<name>A0ABS2GJT1_9FIRM</name>
<dbReference type="Gene3D" id="3.20.20.140">
    <property type="entry name" value="Metal-dependent hydrolases"/>
    <property type="match status" value="1"/>
</dbReference>
<dbReference type="EMBL" id="JACSNR010000002">
    <property type="protein sequence ID" value="MBM6922722.1"/>
    <property type="molecule type" value="Genomic_DNA"/>
</dbReference>
<dbReference type="SUPFAM" id="SSF89550">
    <property type="entry name" value="PHP domain-like"/>
    <property type="match status" value="1"/>
</dbReference>
<dbReference type="NCBIfam" id="TIGR01856">
    <property type="entry name" value="hisJ_fam"/>
    <property type="match status" value="1"/>
</dbReference>
<keyword evidence="6 8" id="KW-0368">Histidine biosynthesis</keyword>
<evidence type="ECO:0000256" key="7">
    <source>
        <dbReference type="ARBA" id="ARBA00049158"/>
    </source>
</evidence>
<comment type="similarity">
    <text evidence="2 8">Belongs to the PHP hydrolase family. HisK subfamily.</text>
</comment>
<comment type="pathway">
    <text evidence="1 8">Amino-acid biosynthesis; L-histidine biosynthesis; L-histidine from 5-phospho-alpha-D-ribose 1-diphosphate: step 8/9.</text>
</comment>
<comment type="caution">
    <text evidence="10">The sequence shown here is derived from an EMBL/GenBank/DDBJ whole genome shotgun (WGS) entry which is preliminary data.</text>
</comment>
<evidence type="ECO:0000256" key="1">
    <source>
        <dbReference type="ARBA" id="ARBA00004970"/>
    </source>
</evidence>
<dbReference type="PANTHER" id="PTHR21039:SF0">
    <property type="entry name" value="HISTIDINOL-PHOSPHATASE"/>
    <property type="match status" value="1"/>
</dbReference>
<evidence type="ECO:0000256" key="5">
    <source>
        <dbReference type="ARBA" id="ARBA00022801"/>
    </source>
</evidence>
<dbReference type="EC" id="3.1.3.15" evidence="3 8"/>
<evidence type="ECO:0000256" key="6">
    <source>
        <dbReference type="ARBA" id="ARBA00023102"/>
    </source>
</evidence>
<accession>A0ABS2GJT1</accession>